<sequence length="386" mass="43050">MSNSNEQLDPNDIFSMSEDELSKFDPEKAAAEADALATAEESTEEHQEETPETEEETEQPEEETTPETDPEQPEETSDNPEDTDPKAQSQQSDPDSSNENAPDYKALYEQIVGKPFKANGRDLTIKSADEAVKLMQMGANYHEKMAALKPVRRVAQMLQQANAMDESTVAFLLDLHNKKPEAIAKLVKDSGIDLYEFDVAQADNYQTSYQAPTDVQMQLNDTIETLATQPGFQEMFNGIAQSWDDVSQKFITENPGILGVLQEMNTRGEYQQIMDEVSRRRLFQPELAAQPMLQLFRDTEVRLREAGLLKATATPEQIQQVQQAQAPAVATTTQLKQGTASQTAQARRAAAAPRQAPQTSQRKLTPEDIFSLSPEEFAKIDPSKFN</sequence>
<dbReference type="Proteomes" id="UP000596379">
    <property type="component" value="Segment"/>
</dbReference>
<feature type="compositionally biased region" description="Low complexity" evidence="1">
    <location>
        <begin position="334"/>
        <end position="362"/>
    </location>
</feature>
<feature type="compositionally biased region" description="Basic and acidic residues" evidence="1">
    <location>
        <begin position="376"/>
        <end position="386"/>
    </location>
</feature>
<reference evidence="2 3" key="1">
    <citation type="submission" date="2020-12" db="EMBL/GenBank/DDBJ databases">
        <title>Genomic characterization of four novel bacteriophages infecting Klebsiella pneumoniae.</title>
        <authorList>
            <person name="Estrada Bonilla B."/>
            <person name="Costa A.R."/>
            <person name="van Rossum T."/>
            <person name="Hagedoorn S."/>
            <person name="Wallinga H."/>
            <person name="Xiao M."/>
            <person name="Song W."/>
            <person name="Haas P.-J."/>
            <person name="Nobrega F.L."/>
            <person name="Brouns S.J.J."/>
        </authorList>
    </citation>
    <scope>NUCLEOTIDE SEQUENCE [LARGE SCALE GENOMIC DNA]</scope>
</reference>
<evidence type="ECO:0000313" key="3">
    <source>
        <dbReference type="Proteomes" id="UP000596379"/>
    </source>
</evidence>
<feature type="region of interest" description="Disordered" evidence="1">
    <location>
        <begin position="1"/>
        <end position="101"/>
    </location>
</feature>
<evidence type="ECO:0000256" key="1">
    <source>
        <dbReference type="SAM" id="MobiDB-lite"/>
    </source>
</evidence>
<feature type="compositionally biased region" description="Acidic residues" evidence="1">
    <location>
        <begin position="50"/>
        <end position="82"/>
    </location>
</feature>
<dbReference type="EMBL" id="MW394388">
    <property type="protein sequence ID" value="QQV91614.1"/>
    <property type="molecule type" value="Genomic_DNA"/>
</dbReference>
<proteinExistence type="predicted"/>
<feature type="compositionally biased region" description="Polar residues" evidence="1">
    <location>
        <begin position="86"/>
        <end position="100"/>
    </location>
</feature>
<feature type="compositionally biased region" description="Basic and acidic residues" evidence="1">
    <location>
        <begin position="20"/>
        <end position="31"/>
    </location>
</feature>
<feature type="region of interest" description="Disordered" evidence="1">
    <location>
        <begin position="334"/>
        <end position="386"/>
    </location>
</feature>
<name>A0A7U0GAL1_9CAUD</name>
<protein>
    <submittedName>
        <fullName evidence="2">Putative tail tape measure protein</fullName>
    </submittedName>
</protein>
<keyword evidence="3" id="KW-1185">Reference proteome</keyword>
<evidence type="ECO:0000313" key="2">
    <source>
        <dbReference type="EMBL" id="QQV91614.1"/>
    </source>
</evidence>
<accession>A0A7U0GAL1</accession>
<gene>
    <name evidence="2" type="ORF">vBKpPFBKp27_022</name>
</gene>
<organism evidence="2 3">
    <name type="scientific">Klebsiella phage vB_KpP_FBKp27</name>
    <dbReference type="NCBI Taxonomy" id="2801837"/>
    <lineage>
        <taxon>Viruses</taxon>
        <taxon>Duplodnaviria</taxon>
        <taxon>Heunggongvirae</taxon>
        <taxon>Uroviricota</taxon>
        <taxon>Caudoviricetes</taxon>
        <taxon>Schitoviridae</taxon>
        <taxon>Efbeekayvirus</taxon>
        <taxon>Efbeekayvirus Fbkp27</taxon>
    </lineage>
</organism>